<keyword evidence="5" id="KW-1185">Reference proteome</keyword>
<dbReference type="Gene3D" id="3.30.70.270">
    <property type="match status" value="1"/>
</dbReference>
<dbReference type="EMBL" id="BQNB010020849">
    <property type="protein sequence ID" value="GJU00281.1"/>
    <property type="molecule type" value="Genomic_DNA"/>
</dbReference>
<evidence type="ECO:0000313" key="5">
    <source>
        <dbReference type="Proteomes" id="UP001151760"/>
    </source>
</evidence>
<organism evidence="4 5">
    <name type="scientific">Tanacetum coccineum</name>
    <dbReference type="NCBI Taxonomy" id="301880"/>
    <lineage>
        <taxon>Eukaryota</taxon>
        <taxon>Viridiplantae</taxon>
        <taxon>Streptophyta</taxon>
        <taxon>Embryophyta</taxon>
        <taxon>Tracheophyta</taxon>
        <taxon>Spermatophyta</taxon>
        <taxon>Magnoliopsida</taxon>
        <taxon>eudicotyledons</taxon>
        <taxon>Gunneridae</taxon>
        <taxon>Pentapetalae</taxon>
        <taxon>asterids</taxon>
        <taxon>campanulids</taxon>
        <taxon>Asterales</taxon>
        <taxon>Asteraceae</taxon>
        <taxon>Asteroideae</taxon>
        <taxon>Anthemideae</taxon>
        <taxon>Anthemidinae</taxon>
        <taxon>Tanacetum</taxon>
    </lineage>
</organism>
<keyword evidence="4" id="KW-0808">Transferase</keyword>
<keyword evidence="4" id="KW-0695">RNA-directed DNA polymerase</keyword>
<dbReference type="InterPro" id="IPR036397">
    <property type="entry name" value="RNaseH_sf"/>
</dbReference>
<gene>
    <name evidence="4" type="ORF">Tco_1110619</name>
</gene>
<dbReference type="PANTHER" id="PTHR48475">
    <property type="entry name" value="RIBONUCLEASE H"/>
    <property type="match status" value="1"/>
</dbReference>
<keyword evidence="4" id="KW-0548">Nucleotidyltransferase</keyword>
<dbReference type="InterPro" id="IPR043128">
    <property type="entry name" value="Rev_trsase/Diguanyl_cyclase"/>
</dbReference>
<dbReference type="Gene3D" id="3.30.420.10">
    <property type="entry name" value="Ribonuclease H-like superfamily/Ribonuclease H"/>
    <property type="match status" value="1"/>
</dbReference>
<dbReference type="Pfam" id="PF13456">
    <property type="entry name" value="RVT_3"/>
    <property type="match status" value="1"/>
</dbReference>
<protein>
    <submittedName>
        <fullName evidence="4">Reverse transcriptase domain-containing protein</fullName>
    </submittedName>
</protein>
<dbReference type="InterPro" id="IPR043502">
    <property type="entry name" value="DNA/RNA_pol_sf"/>
</dbReference>
<evidence type="ECO:0000259" key="3">
    <source>
        <dbReference type="Pfam" id="PF17919"/>
    </source>
</evidence>
<name>A0ABQ5IJB3_9ASTR</name>
<dbReference type="InterPro" id="IPR002156">
    <property type="entry name" value="RNaseH_domain"/>
</dbReference>
<reference evidence="4" key="1">
    <citation type="journal article" date="2022" name="Int. J. Mol. Sci.">
        <title>Draft Genome of Tanacetum Coccineum: Genomic Comparison of Closely Related Tanacetum-Family Plants.</title>
        <authorList>
            <person name="Yamashiro T."/>
            <person name="Shiraishi A."/>
            <person name="Nakayama K."/>
            <person name="Satake H."/>
        </authorList>
    </citation>
    <scope>NUCLEOTIDE SEQUENCE</scope>
</reference>
<feature type="region of interest" description="Disordered" evidence="1">
    <location>
        <begin position="6"/>
        <end position="36"/>
    </location>
</feature>
<comment type="caution">
    <text evidence="4">The sequence shown here is derived from an EMBL/GenBank/DDBJ whole genome shotgun (WGS) entry which is preliminary data.</text>
</comment>
<dbReference type="InterPro" id="IPR041577">
    <property type="entry name" value="RT_RNaseH_2"/>
</dbReference>
<sequence length="395" mass="45307">MYECRWSEKKEVEQKEKGQRGRDEITKGVGGRKGAHQSCFSRAEGEGKFLGYMVTSEGISINPKKTKAVADMQSPKTLKEMQSFSRKLAALNRFLSRSAEQALPFFETLKNITKKNKDDYRWTNDVEHAFQEMKKLIIELPALITPVPEEMLYVYLVASQNAVSGVLVADRKGKQTPIRYLSRRLHEAERNYAPLENLALCLLHLSRRLCRYFEGHPIKSSNPTTSHMFLGTLSRGRMDLVYGRGLKPERSWYKPSPDRSNQNRVKVDSKLVACQLNSEFVASSEGMTKCLTKAKEHVALFKKFSIENIPQNQNKKADVLSKLASAVFNHLTKEVLVEVLNVKSMDVQEVNTIVEEEDDNWMTPIIKCLEEEVWSMDKNEARTLRMKISQYVMEE</sequence>
<dbReference type="PANTHER" id="PTHR48475:SF2">
    <property type="entry name" value="RIBONUCLEASE H"/>
    <property type="match status" value="1"/>
</dbReference>
<accession>A0ABQ5IJB3</accession>
<feature type="compositionally biased region" description="Basic and acidic residues" evidence="1">
    <location>
        <begin position="6"/>
        <end position="26"/>
    </location>
</feature>
<dbReference type="Proteomes" id="UP001151760">
    <property type="component" value="Unassembled WGS sequence"/>
</dbReference>
<evidence type="ECO:0000259" key="2">
    <source>
        <dbReference type="Pfam" id="PF13456"/>
    </source>
</evidence>
<reference evidence="4" key="2">
    <citation type="submission" date="2022-01" db="EMBL/GenBank/DDBJ databases">
        <authorList>
            <person name="Yamashiro T."/>
            <person name="Shiraishi A."/>
            <person name="Satake H."/>
            <person name="Nakayama K."/>
        </authorList>
    </citation>
    <scope>NUCLEOTIDE SEQUENCE</scope>
</reference>
<proteinExistence type="predicted"/>
<dbReference type="Pfam" id="PF17919">
    <property type="entry name" value="RT_RNaseH_2"/>
    <property type="match status" value="1"/>
</dbReference>
<feature type="domain" description="RNase H type-1" evidence="2">
    <location>
        <begin position="265"/>
        <end position="323"/>
    </location>
</feature>
<dbReference type="GO" id="GO:0003964">
    <property type="term" value="F:RNA-directed DNA polymerase activity"/>
    <property type="evidence" value="ECO:0007669"/>
    <property type="project" value="UniProtKB-KW"/>
</dbReference>
<dbReference type="SUPFAM" id="SSF56672">
    <property type="entry name" value="DNA/RNA polymerases"/>
    <property type="match status" value="1"/>
</dbReference>
<feature type="domain" description="Reverse transcriptase/retrotransposon-derived protein RNase H-like" evidence="3">
    <location>
        <begin position="122"/>
        <end position="219"/>
    </location>
</feature>
<evidence type="ECO:0000313" key="4">
    <source>
        <dbReference type="EMBL" id="GJU00281.1"/>
    </source>
</evidence>
<evidence type="ECO:0000256" key="1">
    <source>
        <dbReference type="SAM" id="MobiDB-lite"/>
    </source>
</evidence>